<feature type="region of interest" description="Disordered" evidence="1">
    <location>
        <begin position="1"/>
        <end position="37"/>
    </location>
</feature>
<evidence type="ECO:0000313" key="3">
    <source>
        <dbReference type="Proteomes" id="UP000481861"/>
    </source>
</evidence>
<feature type="region of interest" description="Disordered" evidence="1">
    <location>
        <begin position="415"/>
        <end position="438"/>
    </location>
</feature>
<feature type="compositionally biased region" description="Basic and acidic residues" evidence="1">
    <location>
        <begin position="379"/>
        <end position="388"/>
    </location>
</feature>
<feature type="region of interest" description="Disordered" evidence="1">
    <location>
        <begin position="520"/>
        <end position="561"/>
    </location>
</feature>
<feature type="compositionally biased region" description="Basic and acidic residues" evidence="1">
    <location>
        <begin position="113"/>
        <end position="133"/>
    </location>
</feature>
<gene>
    <name evidence="2" type="ORF">BDV95DRAFT_596111</name>
</gene>
<reference evidence="2 3" key="1">
    <citation type="submission" date="2020-01" db="EMBL/GenBank/DDBJ databases">
        <authorList>
            <consortium name="DOE Joint Genome Institute"/>
            <person name="Haridas S."/>
            <person name="Albert R."/>
            <person name="Binder M."/>
            <person name="Bloem J."/>
            <person name="Labutti K."/>
            <person name="Salamov A."/>
            <person name="Andreopoulos B."/>
            <person name="Baker S.E."/>
            <person name="Barry K."/>
            <person name="Bills G."/>
            <person name="Bluhm B.H."/>
            <person name="Cannon C."/>
            <person name="Castanera R."/>
            <person name="Culley D.E."/>
            <person name="Daum C."/>
            <person name="Ezra D."/>
            <person name="Gonzalez J.B."/>
            <person name="Henrissat B."/>
            <person name="Kuo A."/>
            <person name="Liang C."/>
            <person name="Lipzen A."/>
            <person name="Lutzoni F."/>
            <person name="Magnuson J."/>
            <person name="Mondo S."/>
            <person name="Nolan M."/>
            <person name="Ohm R."/>
            <person name="Pangilinan J."/>
            <person name="Park H.-J.H."/>
            <person name="Ramirez L."/>
            <person name="Alfaro M."/>
            <person name="Sun H."/>
            <person name="Tritt A."/>
            <person name="Yoshinaga Y."/>
            <person name="Zwiers L.-H.L."/>
            <person name="Turgeon B.G."/>
            <person name="Goodwin S.B."/>
            <person name="Spatafora J.W."/>
            <person name="Crous P.W."/>
            <person name="Grigoriev I.V."/>
        </authorList>
    </citation>
    <scope>NUCLEOTIDE SEQUENCE [LARGE SCALE GENOMIC DNA]</scope>
    <source>
        <strain evidence="2 3">CBS 611.86</strain>
    </source>
</reference>
<feature type="compositionally biased region" description="Basic and acidic residues" evidence="1">
    <location>
        <begin position="162"/>
        <end position="188"/>
    </location>
</feature>
<feature type="compositionally biased region" description="Polar residues" evidence="1">
    <location>
        <begin position="417"/>
        <end position="433"/>
    </location>
</feature>
<feature type="compositionally biased region" description="Basic and acidic residues" evidence="1">
    <location>
        <begin position="95"/>
        <end position="104"/>
    </location>
</feature>
<feature type="compositionally biased region" description="Basic and acidic residues" evidence="1">
    <location>
        <begin position="1"/>
        <end position="22"/>
    </location>
</feature>
<proteinExistence type="predicted"/>
<dbReference type="OrthoDB" id="5407645at2759"/>
<feature type="compositionally biased region" description="Basic residues" evidence="1">
    <location>
        <begin position="189"/>
        <end position="199"/>
    </location>
</feature>
<dbReference type="AlphaFoldDB" id="A0A7C8MLD5"/>
<feature type="compositionally biased region" description="Basic and acidic residues" evidence="1">
    <location>
        <begin position="317"/>
        <end position="326"/>
    </location>
</feature>
<feature type="region of interest" description="Disordered" evidence="1">
    <location>
        <begin position="573"/>
        <end position="595"/>
    </location>
</feature>
<name>A0A7C8MLD5_9PLEO</name>
<accession>A0A7C8MLD5</accession>
<evidence type="ECO:0000313" key="2">
    <source>
        <dbReference type="EMBL" id="KAF2869805.1"/>
    </source>
</evidence>
<dbReference type="EMBL" id="JAADJZ010000015">
    <property type="protein sequence ID" value="KAF2869805.1"/>
    <property type="molecule type" value="Genomic_DNA"/>
</dbReference>
<feature type="region of interest" description="Disordered" evidence="1">
    <location>
        <begin position="49"/>
        <end position="206"/>
    </location>
</feature>
<protein>
    <recommendedName>
        <fullName evidence="4">PRP38-assoc multi-domain protein</fullName>
    </recommendedName>
</protein>
<dbReference type="Proteomes" id="UP000481861">
    <property type="component" value="Unassembled WGS sequence"/>
</dbReference>
<evidence type="ECO:0000256" key="1">
    <source>
        <dbReference type="SAM" id="MobiDB-lite"/>
    </source>
</evidence>
<feature type="compositionally biased region" description="Basic and acidic residues" evidence="1">
    <location>
        <begin position="67"/>
        <end position="79"/>
    </location>
</feature>
<organism evidence="2 3">
    <name type="scientific">Massariosphaeria phaeospora</name>
    <dbReference type="NCBI Taxonomy" id="100035"/>
    <lineage>
        <taxon>Eukaryota</taxon>
        <taxon>Fungi</taxon>
        <taxon>Dikarya</taxon>
        <taxon>Ascomycota</taxon>
        <taxon>Pezizomycotina</taxon>
        <taxon>Dothideomycetes</taxon>
        <taxon>Pleosporomycetidae</taxon>
        <taxon>Pleosporales</taxon>
        <taxon>Pleosporales incertae sedis</taxon>
        <taxon>Massariosphaeria</taxon>
    </lineage>
</organism>
<feature type="region of interest" description="Disordered" evidence="1">
    <location>
        <begin position="466"/>
        <end position="493"/>
    </location>
</feature>
<comment type="caution">
    <text evidence="2">The sequence shown here is derived from an EMBL/GenBank/DDBJ whole genome shotgun (WGS) entry which is preliminary data.</text>
</comment>
<feature type="compositionally biased region" description="Basic and acidic residues" evidence="1">
    <location>
        <begin position="520"/>
        <end position="531"/>
    </location>
</feature>
<feature type="region of interest" description="Disordered" evidence="1">
    <location>
        <begin position="246"/>
        <end position="335"/>
    </location>
</feature>
<feature type="region of interest" description="Disordered" evidence="1">
    <location>
        <begin position="349"/>
        <end position="397"/>
    </location>
</feature>
<sequence length="595" mass="66378">MSEYSYDDRPRRATRTREREPEYVSETTYIERGGKGVGVRDLVYRPAREDSIEEISRDFPPPGAEYRQTKLRETYEPRRTRSARRPYDDASSYGRSDRGHRSRDDDYDYYSDEYERPKPQRRKSIVDNIKEFGEAAGLGGVIGAVTGRDRSRSRSRHRRDNHRGYDSDRHGDRYQDDRYYDERSERSRSRSRGGGKKSNAKWEQAAKAAIVAGAVEAFRSRKEPGPWTGEKGQRIATAAIGAAGIGSLVDSDPDKHSKRHVAESAIGGLVANRLANGARSKSRGRDDSSSRSRSRSRPRSILRSLSRGGRGRSKSRGRSESRDRDGGNTIGKVVGGGAVLAAGKALYDRVRSKSRARRDRSRSVSSEDSYVPTRNRRNRGYDRGRSMDQDTYPEPPRANADLRLAAAGGAGAGALATTQRNNEGSSDSESTTDMEQRRKKLRGKELLTAGLATVATIHAAHGVYSSMEASENRRKLVSEGEMSPEEARKRKSKNMLQDVAAVGIAALGIKSAFSEWKEMNEQRNTVKELETRRRKRRKARERREREARQNSLGQNGLANPYAYPIAANPYPAYADANPYGSVPPPPIGAPPGARY</sequence>
<keyword evidence="3" id="KW-1185">Reference proteome</keyword>
<evidence type="ECO:0008006" key="4">
    <source>
        <dbReference type="Google" id="ProtNLM"/>
    </source>
</evidence>